<proteinExistence type="predicted"/>
<dbReference type="Proteomes" id="UP001519342">
    <property type="component" value="Unassembled WGS sequence"/>
</dbReference>
<reference evidence="1 2" key="1">
    <citation type="submission" date="2021-03" db="EMBL/GenBank/DDBJ databases">
        <title>Genomic Encyclopedia of Type Strains, Phase IV (KMG-IV): sequencing the most valuable type-strain genomes for metagenomic binning, comparative biology and taxonomic classification.</title>
        <authorList>
            <person name="Goeker M."/>
        </authorList>
    </citation>
    <scope>NUCLEOTIDE SEQUENCE [LARGE SCALE GENOMIC DNA]</scope>
    <source>
        <strain evidence="1 2">DSM 24004</strain>
    </source>
</reference>
<evidence type="ECO:0000313" key="1">
    <source>
        <dbReference type="EMBL" id="MBP1926861.1"/>
    </source>
</evidence>
<organism evidence="1 2">
    <name type="scientific">Sedimentibacter acidaminivorans</name>
    <dbReference type="NCBI Taxonomy" id="913099"/>
    <lineage>
        <taxon>Bacteria</taxon>
        <taxon>Bacillati</taxon>
        <taxon>Bacillota</taxon>
        <taxon>Tissierellia</taxon>
        <taxon>Sedimentibacter</taxon>
    </lineage>
</organism>
<protein>
    <submittedName>
        <fullName evidence="1">Uncharacterized protein</fullName>
    </submittedName>
</protein>
<accession>A0ABS4GGP3</accession>
<dbReference type="EMBL" id="JAGGKS010000008">
    <property type="protein sequence ID" value="MBP1926861.1"/>
    <property type="molecule type" value="Genomic_DNA"/>
</dbReference>
<dbReference type="RefSeq" id="WP_209512579.1">
    <property type="nucleotide sequence ID" value="NZ_JAGGKS010000008.1"/>
</dbReference>
<evidence type="ECO:0000313" key="2">
    <source>
        <dbReference type="Proteomes" id="UP001519342"/>
    </source>
</evidence>
<keyword evidence="2" id="KW-1185">Reference proteome</keyword>
<name>A0ABS4GGP3_9FIRM</name>
<comment type="caution">
    <text evidence="1">The sequence shown here is derived from an EMBL/GenBank/DDBJ whole genome shotgun (WGS) entry which is preliminary data.</text>
</comment>
<gene>
    <name evidence="1" type="ORF">J2Z76_002731</name>
</gene>
<sequence>MSIGEIVKAKQPSIYNKLKNISKSNNKINRNDNKNQDNINYKRLMESASVYKRHKGAIRQVR</sequence>